<dbReference type="PANTHER" id="PTHR30404">
    <property type="entry name" value="N-ACETYLMURAMOYL-L-ALANINE AMIDASE"/>
    <property type="match status" value="1"/>
</dbReference>
<dbReference type="GO" id="GO:0009253">
    <property type="term" value="P:peptidoglycan catabolic process"/>
    <property type="evidence" value="ECO:0007669"/>
    <property type="project" value="InterPro"/>
</dbReference>
<dbReference type="SMART" id="SM00646">
    <property type="entry name" value="Ami_3"/>
    <property type="match status" value="1"/>
</dbReference>
<dbReference type="EMBL" id="DRTT01000060">
    <property type="protein sequence ID" value="HHF98234.1"/>
    <property type="molecule type" value="Genomic_DNA"/>
</dbReference>
<dbReference type="InterPro" id="IPR050695">
    <property type="entry name" value="N-acetylmuramoyl_amidase_3"/>
</dbReference>
<dbReference type="Gene3D" id="3.40.630.40">
    <property type="entry name" value="Zn-dependent exopeptidases"/>
    <property type="match status" value="1"/>
</dbReference>
<name>A0A7V5LZY0_UNCAE</name>
<proteinExistence type="predicted"/>
<dbReference type="PANTHER" id="PTHR30404:SF0">
    <property type="entry name" value="N-ACETYLMURAMOYL-L-ALANINE AMIDASE AMIC"/>
    <property type="match status" value="1"/>
</dbReference>
<dbReference type="GO" id="GO:0030288">
    <property type="term" value="C:outer membrane-bounded periplasmic space"/>
    <property type="evidence" value="ECO:0007669"/>
    <property type="project" value="TreeGrafter"/>
</dbReference>
<evidence type="ECO:0000259" key="2">
    <source>
        <dbReference type="SMART" id="SM00646"/>
    </source>
</evidence>
<dbReference type="InterPro" id="IPR002508">
    <property type="entry name" value="MurNAc-LAA_cat"/>
</dbReference>
<dbReference type="GO" id="GO:0008745">
    <property type="term" value="F:N-acetylmuramoyl-L-alanine amidase activity"/>
    <property type="evidence" value="ECO:0007669"/>
    <property type="project" value="InterPro"/>
</dbReference>
<organism evidence="3">
    <name type="scientific">Aerophobetes bacterium</name>
    <dbReference type="NCBI Taxonomy" id="2030807"/>
    <lineage>
        <taxon>Bacteria</taxon>
        <taxon>Candidatus Aerophobota</taxon>
    </lineage>
</organism>
<keyword evidence="1" id="KW-0378">Hydrolase</keyword>
<dbReference type="SUPFAM" id="SSF53187">
    <property type="entry name" value="Zn-dependent exopeptidases"/>
    <property type="match status" value="1"/>
</dbReference>
<dbReference type="CDD" id="cd02696">
    <property type="entry name" value="MurNAc-LAA"/>
    <property type="match status" value="1"/>
</dbReference>
<evidence type="ECO:0000313" key="3">
    <source>
        <dbReference type="EMBL" id="HHF98234.1"/>
    </source>
</evidence>
<gene>
    <name evidence="3" type="ORF">ENL39_01955</name>
</gene>
<evidence type="ECO:0000256" key="1">
    <source>
        <dbReference type="ARBA" id="ARBA00022801"/>
    </source>
</evidence>
<reference evidence="3" key="1">
    <citation type="journal article" date="2020" name="mSystems">
        <title>Genome- and Community-Level Interaction Insights into Carbon Utilization and Element Cycling Functions of Hydrothermarchaeota in Hydrothermal Sediment.</title>
        <authorList>
            <person name="Zhou Z."/>
            <person name="Liu Y."/>
            <person name="Xu W."/>
            <person name="Pan J."/>
            <person name="Luo Z.H."/>
            <person name="Li M."/>
        </authorList>
    </citation>
    <scope>NUCLEOTIDE SEQUENCE [LARGE SCALE GENOMIC DNA]</scope>
    <source>
        <strain evidence="3">HyVt-92</strain>
    </source>
</reference>
<dbReference type="Pfam" id="PF01520">
    <property type="entry name" value="Amidase_3"/>
    <property type="match status" value="1"/>
</dbReference>
<protein>
    <submittedName>
        <fullName evidence="3">N-acetylmuramoyl-L-alanine amidase</fullName>
    </submittedName>
</protein>
<dbReference type="AlphaFoldDB" id="A0A7V5LZY0"/>
<feature type="domain" description="MurNAc-LAA" evidence="2">
    <location>
        <begin position="235"/>
        <end position="384"/>
    </location>
</feature>
<sequence>MEVARKVGILSFVIFFTLVLLFSEVSLAQDNLFTGNVKLLSDSLCTRVLIQVPERTGYVVKDSDIPPRIVLNLFPLQAKFPSREIPTFDRFIKKISILKDSRNVVKTILDLNISTYNFNVFFQKNPSFVIVEVRALGKDPVSSILGFEGVDEKKGSLALSPSPGTGGKEGGMWKVIIDPGHGGKDPGAIGPSGVKEKDITLGIAYELLNLLNQNPKFEAYLTRKDDEFVSLDKRTEIANILRGDLFISIHTNAAWDSRAMGIETFYNSHYPYGEGAEEVALRENAALASENIPSSVKNIIWDLIQNQYRKESKDFSFILQQELVKVCGGENRGVKSAPFYVLRGANMPSVLVEVGFISNPWEERKLKNRNYQKLVAMGIYRAIERYFNMFSKR</sequence>
<dbReference type="FunFam" id="3.40.630.40:FF:000005">
    <property type="entry name" value="N-acetylmuramoyl-L-alanine amidase (AmiA)"/>
    <property type="match status" value="1"/>
</dbReference>
<dbReference type="Proteomes" id="UP000886070">
    <property type="component" value="Unassembled WGS sequence"/>
</dbReference>
<accession>A0A7V5LZY0</accession>
<comment type="caution">
    <text evidence="3">The sequence shown here is derived from an EMBL/GenBank/DDBJ whole genome shotgun (WGS) entry which is preliminary data.</text>
</comment>